<reference evidence="2 3" key="1">
    <citation type="submission" date="2014-04" db="EMBL/GenBank/DDBJ databases">
        <title>A comprehensive comparison of genomes of Erythrobacter spp. strains.</title>
        <authorList>
            <person name="Zheng Q."/>
        </authorList>
    </citation>
    <scope>NUCLEOTIDE SEQUENCE [LARGE SCALE GENOMIC DNA]</scope>
    <source>
        <strain evidence="2 3">DSM 6997</strain>
    </source>
</reference>
<feature type="transmembrane region" description="Helical" evidence="1">
    <location>
        <begin position="46"/>
        <end position="66"/>
    </location>
</feature>
<feature type="transmembrane region" description="Helical" evidence="1">
    <location>
        <begin position="103"/>
        <end position="121"/>
    </location>
</feature>
<feature type="transmembrane region" description="Helical" evidence="1">
    <location>
        <begin position="72"/>
        <end position="91"/>
    </location>
</feature>
<accession>A0A074MBY1</accession>
<feature type="transmembrane region" description="Helical" evidence="1">
    <location>
        <begin position="127"/>
        <end position="148"/>
    </location>
</feature>
<keyword evidence="1" id="KW-0472">Membrane</keyword>
<keyword evidence="1" id="KW-0812">Transmembrane</keyword>
<dbReference type="EMBL" id="JMIW01000003">
    <property type="protein sequence ID" value="KEO90250.1"/>
    <property type="molecule type" value="Genomic_DNA"/>
</dbReference>
<dbReference type="AlphaFoldDB" id="A0A074MBY1"/>
<dbReference type="eggNOG" id="COG3706">
    <property type="taxonomic scope" value="Bacteria"/>
</dbReference>
<comment type="caution">
    <text evidence="2">The sequence shown here is derived from an EMBL/GenBank/DDBJ whole genome shotgun (WGS) entry which is preliminary data.</text>
</comment>
<evidence type="ECO:0008006" key="4">
    <source>
        <dbReference type="Google" id="ProtNLM"/>
    </source>
</evidence>
<evidence type="ECO:0000256" key="1">
    <source>
        <dbReference type="SAM" id="Phobius"/>
    </source>
</evidence>
<feature type="transmembrane region" description="Helical" evidence="1">
    <location>
        <begin position="20"/>
        <end position="39"/>
    </location>
</feature>
<keyword evidence="1" id="KW-1133">Transmembrane helix</keyword>
<dbReference type="STRING" id="1044.EH31_09170"/>
<feature type="transmembrane region" description="Helical" evidence="1">
    <location>
        <begin position="202"/>
        <end position="224"/>
    </location>
</feature>
<proteinExistence type="predicted"/>
<gene>
    <name evidence="2" type="ORF">EH31_09170</name>
</gene>
<organism evidence="2 3">
    <name type="scientific">Erythrobacter longus</name>
    <dbReference type="NCBI Taxonomy" id="1044"/>
    <lineage>
        <taxon>Bacteria</taxon>
        <taxon>Pseudomonadati</taxon>
        <taxon>Pseudomonadota</taxon>
        <taxon>Alphaproteobacteria</taxon>
        <taxon>Sphingomonadales</taxon>
        <taxon>Erythrobacteraceae</taxon>
        <taxon>Erythrobacter/Porphyrobacter group</taxon>
        <taxon>Erythrobacter</taxon>
    </lineage>
</organism>
<keyword evidence="3" id="KW-1185">Reference proteome</keyword>
<feature type="transmembrane region" description="Helical" evidence="1">
    <location>
        <begin position="160"/>
        <end position="182"/>
    </location>
</feature>
<dbReference type="Proteomes" id="UP000027647">
    <property type="component" value="Unassembled WGS sequence"/>
</dbReference>
<evidence type="ECO:0000313" key="2">
    <source>
        <dbReference type="EMBL" id="KEO90250.1"/>
    </source>
</evidence>
<name>A0A074MBY1_ERYLO</name>
<sequence>MNSLHSSTDVGANMNIEAALAWPALALVFAGVFAGLWNANRKRMHLLGFGVGFFALFLAMTVVIAAPCANQPVITTGLHLLACISVMAIVWGSLQRLNQRTPIFAMCTLSVFSSALLYLALENAEQEVALLVHNEASGLLFAIGAVLLWTARTTNMLDRILVWTMSLLAIFSLLRPIVLFYLQTGPASLVQHKIEASAASFVLFMVLTAMLGGVHVAIAIHEAIDIRHGSKRTDPVSGFLDQRTFELTGERALA</sequence>
<evidence type="ECO:0000313" key="3">
    <source>
        <dbReference type="Proteomes" id="UP000027647"/>
    </source>
</evidence>
<protein>
    <recommendedName>
        <fullName evidence="4">GGDEF domain-containing protein</fullName>
    </recommendedName>
</protein>